<dbReference type="InterPro" id="IPR011106">
    <property type="entry name" value="MANSC_N"/>
</dbReference>
<keyword evidence="9" id="KW-1185">Reference proteome</keyword>
<dbReference type="OrthoDB" id="10071013at2759"/>
<evidence type="ECO:0000256" key="7">
    <source>
        <dbReference type="SAM" id="SignalP"/>
    </source>
</evidence>
<dbReference type="Proteomes" id="UP000504617">
    <property type="component" value="Unplaced"/>
</dbReference>
<evidence type="ECO:0000313" key="9">
    <source>
        <dbReference type="Proteomes" id="UP000504617"/>
    </source>
</evidence>
<dbReference type="GeneID" id="106556711"/>
<feature type="region of interest" description="Disordered" evidence="5">
    <location>
        <begin position="126"/>
        <end position="207"/>
    </location>
</feature>
<sequence>MAVQTTRCLAWVSAVLVLVAVKPFQTQRCSSEKMENFTIDIPAAFSKGIRGTDPIYTPSWEVCVETCCSERITGDKTCNYAIFNTKMTGSSPNCYRFYFPAQEACPLKPGLGLVTYRIIEGKKMPQPAPSLNKVPHSTVNGTAAGFARPLGGPDPLPKTSKKEEEIFGPSNHSLEKVGGSSQEDPKAGRTNGVETLGSSMVHESNSPATTIQRQLPVGGAAIFNPPSHAATSAPYARNTEGPTLQPSQAPLPKPSFPSQTDPHRFSSLSSALPTPPASLRGAHLSDGQLSLEGFSPDGSPATNDFLLFFDQSFLYAALIFGVLFFVIAVVLTGKKFCSQKPQRYTRLDLINGIYANM</sequence>
<reference evidence="10" key="1">
    <citation type="submission" date="2025-08" db="UniProtKB">
        <authorList>
            <consortium name="RefSeq"/>
        </authorList>
    </citation>
    <scope>IDENTIFICATION</scope>
</reference>
<proteinExistence type="predicted"/>
<keyword evidence="4" id="KW-0325">Glycoprotein</keyword>
<evidence type="ECO:0000259" key="8">
    <source>
        <dbReference type="PROSITE" id="PS50986"/>
    </source>
</evidence>
<comment type="subcellular location">
    <subcellularLocation>
        <location evidence="1">Membrane</location>
    </subcellularLocation>
</comment>
<evidence type="ECO:0000256" key="2">
    <source>
        <dbReference type="ARBA" id="ARBA00022729"/>
    </source>
</evidence>
<dbReference type="GO" id="GO:0016020">
    <property type="term" value="C:membrane"/>
    <property type="evidence" value="ECO:0007669"/>
    <property type="project" value="UniProtKB-SubCell"/>
</dbReference>
<name>A0A6I9Z4K7_9SAUR</name>
<dbReference type="AlphaFoldDB" id="A0A6I9Z4K7"/>
<evidence type="ECO:0000256" key="4">
    <source>
        <dbReference type="ARBA" id="ARBA00023180"/>
    </source>
</evidence>
<dbReference type="KEGG" id="tsr:106556711"/>
<feature type="chain" id="PRO_5027081610" evidence="7">
    <location>
        <begin position="27"/>
        <end position="357"/>
    </location>
</feature>
<dbReference type="InterPro" id="IPR013980">
    <property type="entry name" value="MANSC_dom"/>
</dbReference>
<feature type="compositionally biased region" description="Polar residues" evidence="5">
    <location>
        <begin position="192"/>
        <end position="207"/>
    </location>
</feature>
<keyword evidence="3 6" id="KW-0472">Membrane</keyword>
<feature type="transmembrane region" description="Helical" evidence="6">
    <location>
        <begin position="313"/>
        <end position="333"/>
    </location>
</feature>
<dbReference type="PROSITE" id="PS50986">
    <property type="entry name" value="MANSC"/>
    <property type="match status" value="1"/>
</dbReference>
<gene>
    <name evidence="10" type="primary">MANSC1</name>
</gene>
<dbReference type="Pfam" id="PF07502">
    <property type="entry name" value="MANEC"/>
    <property type="match status" value="1"/>
</dbReference>
<organism evidence="9 10">
    <name type="scientific">Thamnophis sirtalis</name>
    <dbReference type="NCBI Taxonomy" id="35019"/>
    <lineage>
        <taxon>Eukaryota</taxon>
        <taxon>Metazoa</taxon>
        <taxon>Chordata</taxon>
        <taxon>Craniata</taxon>
        <taxon>Vertebrata</taxon>
        <taxon>Euteleostomi</taxon>
        <taxon>Lepidosauria</taxon>
        <taxon>Squamata</taxon>
        <taxon>Bifurcata</taxon>
        <taxon>Unidentata</taxon>
        <taxon>Episquamata</taxon>
        <taxon>Toxicofera</taxon>
        <taxon>Serpentes</taxon>
        <taxon>Colubroidea</taxon>
        <taxon>Colubridae</taxon>
        <taxon>Natricinae</taxon>
        <taxon>Thamnophis</taxon>
    </lineage>
</organism>
<keyword evidence="6" id="KW-1133">Transmembrane helix</keyword>
<feature type="domain" description="MANSC" evidence="8">
    <location>
        <begin position="33"/>
        <end position="116"/>
    </location>
</feature>
<evidence type="ECO:0000256" key="3">
    <source>
        <dbReference type="ARBA" id="ARBA00023136"/>
    </source>
</evidence>
<dbReference type="SMART" id="SM00765">
    <property type="entry name" value="MANEC"/>
    <property type="match status" value="1"/>
</dbReference>
<feature type="region of interest" description="Disordered" evidence="5">
    <location>
        <begin position="219"/>
        <end position="279"/>
    </location>
</feature>
<evidence type="ECO:0000313" key="10">
    <source>
        <dbReference type="RefSeq" id="XP_013931159.1"/>
    </source>
</evidence>
<keyword evidence="6" id="KW-0812">Transmembrane</keyword>
<dbReference type="RefSeq" id="XP_013931159.1">
    <property type="nucleotide sequence ID" value="XM_014075684.1"/>
</dbReference>
<keyword evidence="2 7" id="KW-0732">Signal</keyword>
<evidence type="ECO:0000256" key="5">
    <source>
        <dbReference type="SAM" id="MobiDB-lite"/>
    </source>
</evidence>
<evidence type="ECO:0000256" key="1">
    <source>
        <dbReference type="ARBA" id="ARBA00004370"/>
    </source>
</evidence>
<dbReference type="CTD" id="54682"/>
<accession>A0A6I9Z4K7</accession>
<feature type="signal peptide" evidence="7">
    <location>
        <begin position="1"/>
        <end position="26"/>
    </location>
</feature>
<evidence type="ECO:0000256" key="6">
    <source>
        <dbReference type="SAM" id="Phobius"/>
    </source>
</evidence>
<protein>
    <submittedName>
        <fullName evidence="10">MANSC domain-containing protein 1</fullName>
    </submittedName>
</protein>